<dbReference type="InterPro" id="IPR033753">
    <property type="entry name" value="GCV_H/Fam206"/>
</dbReference>
<dbReference type="InterPro" id="IPR011053">
    <property type="entry name" value="Single_hybrid_motif"/>
</dbReference>
<organism evidence="7 8">
    <name type="scientific">Quercus suber</name>
    <name type="common">Cork oak</name>
    <dbReference type="NCBI Taxonomy" id="58331"/>
    <lineage>
        <taxon>Eukaryota</taxon>
        <taxon>Viridiplantae</taxon>
        <taxon>Streptophyta</taxon>
        <taxon>Embryophyta</taxon>
        <taxon>Tracheophyta</taxon>
        <taxon>Spermatophyta</taxon>
        <taxon>Magnoliopsida</taxon>
        <taxon>eudicotyledons</taxon>
        <taxon>Gunneridae</taxon>
        <taxon>Pentapetalae</taxon>
        <taxon>rosids</taxon>
        <taxon>fabids</taxon>
        <taxon>Fagales</taxon>
        <taxon>Fagaceae</taxon>
        <taxon>Quercus</taxon>
    </lineage>
</organism>
<evidence type="ECO:0000256" key="4">
    <source>
        <dbReference type="ARBA" id="ARBA00022946"/>
    </source>
</evidence>
<feature type="domain" description="Lipoyl-binding" evidence="6">
    <location>
        <begin position="92"/>
        <end position="172"/>
    </location>
</feature>
<dbReference type="EMBL" id="PKMF04001015">
    <property type="protein sequence ID" value="KAK7815349.1"/>
    <property type="molecule type" value="Genomic_DNA"/>
</dbReference>
<comment type="subcellular location">
    <subcellularLocation>
        <location evidence="1">Mitochondrion</location>
    </subcellularLocation>
</comment>
<protein>
    <submittedName>
        <fullName evidence="7">Glycine cleavage system h protein 2</fullName>
    </submittedName>
</protein>
<keyword evidence="4" id="KW-0809">Transit peptide</keyword>
<dbReference type="Proteomes" id="UP000237347">
    <property type="component" value="Unassembled WGS sequence"/>
</dbReference>
<evidence type="ECO:0000256" key="2">
    <source>
        <dbReference type="ARBA" id="ARBA00009249"/>
    </source>
</evidence>
<evidence type="ECO:0000256" key="3">
    <source>
        <dbReference type="ARBA" id="ARBA00022823"/>
    </source>
</evidence>
<proteinExistence type="inferred from homology"/>
<dbReference type="PROSITE" id="PS50968">
    <property type="entry name" value="BIOTINYL_LIPOYL"/>
    <property type="match status" value="1"/>
</dbReference>
<dbReference type="CDD" id="cd06848">
    <property type="entry name" value="GCS_H"/>
    <property type="match status" value="1"/>
</dbReference>
<dbReference type="AlphaFoldDB" id="A0AAW0IM03"/>
<dbReference type="InterPro" id="IPR000089">
    <property type="entry name" value="Biotin_lipoyl"/>
</dbReference>
<dbReference type="GO" id="GO:0009249">
    <property type="term" value="P:protein lipoylation"/>
    <property type="evidence" value="ECO:0007669"/>
    <property type="project" value="TreeGrafter"/>
</dbReference>
<dbReference type="PROSITE" id="PS00189">
    <property type="entry name" value="LIPOYL"/>
    <property type="match status" value="1"/>
</dbReference>
<dbReference type="GO" id="GO:0019464">
    <property type="term" value="P:glycine decarboxylation via glycine cleavage system"/>
    <property type="evidence" value="ECO:0007669"/>
    <property type="project" value="InterPro"/>
</dbReference>
<keyword evidence="5" id="KW-0496">Mitochondrion</keyword>
<dbReference type="Gene3D" id="2.40.50.100">
    <property type="match status" value="2"/>
</dbReference>
<gene>
    <name evidence="7" type="primary">GDH2_5</name>
    <name evidence="7" type="ORF">CFP56_001729</name>
</gene>
<dbReference type="PANTHER" id="PTHR11715:SF3">
    <property type="entry name" value="GLYCINE CLEAVAGE SYSTEM H PROTEIN-RELATED"/>
    <property type="match status" value="1"/>
</dbReference>
<evidence type="ECO:0000259" key="6">
    <source>
        <dbReference type="PROSITE" id="PS50968"/>
    </source>
</evidence>
<sequence length="187" mass="20004">MASRLLWASRAASYLRISAFHGGFASVVKDLKYLDSHEWVKVEGNSATVGIINHAQDHLGDVVYVELLEVGAPVSHGSSFGAVEVLRLLGNSATVGITVHAQDHLGEVVYIELPEVGAPVSQDDSFGVVESVKATNDINSPISGIVVEVNEELNDSPGLVEVSDSGELKSLMDADKYSKFCEEDDIH</sequence>
<dbReference type="GO" id="GO:0005960">
    <property type="term" value="C:glycine cleavage complex"/>
    <property type="evidence" value="ECO:0007669"/>
    <property type="project" value="InterPro"/>
</dbReference>
<evidence type="ECO:0000313" key="7">
    <source>
        <dbReference type="EMBL" id="KAK7815349.1"/>
    </source>
</evidence>
<dbReference type="PANTHER" id="PTHR11715">
    <property type="entry name" value="GLYCINE CLEAVAGE SYSTEM H PROTEIN"/>
    <property type="match status" value="1"/>
</dbReference>
<evidence type="ECO:0000313" key="8">
    <source>
        <dbReference type="Proteomes" id="UP000237347"/>
    </source>
</evidence>
<dbReference type="InterPro" id="IPR002930">
    <property type="entry name" value="GCV_H"/>
</dbReference>
<dbReference type="Pfam" id="PF01597">
    <property type="entry name" value="GCV_H"/>
    <property type="match status" value="2"/>
</dbReference>
<evidence type="ECO:0000256" key="1">
    <source>
        <dbReference type="ARBA" id="ARBA00004173"/>
    </source>
</evidence>
<accession>A0AAW0IM03</accession>
<dbReference type="GO" id="GO:0005739">
    <property type="term" value="C:mitochondrion"/>
    <property type="evidence" value="ECO:0007669"/>
    <property type="project" value="UniProtKB-SubCell"/>
</dbReference>
<evidence type="ECO:0000256" key="5">
    <source>
        <dbReference type="ARBA" id="ARBA00023128"/>
    </source>
</evidence>
<name>A0AAW0IM03_QUESU</name>
<dbReference type="SUPFAM" id="SSF51230">
    <property type="entry name" value="Single hybrid motif"/>
    <property type="match status" value="2"/>
</dbReference>
<keyword evidence="8" id="KW-1185">Reference proteome</keyword>
<comment type="similarity">
    <text evidence="2">Belongs to the GcvH family.</text>
</comment>
<reference evidence="7 8" key="1">
    <citation type="journal article" date="2018" name="Sci. Data">
        <title>The draft genome sequence of cork oak.</title>
        <authorList>
            <person name="Ramos A.M."/>
            <person name="Usie A."/>
            <person name="Barbosa P."/>
            <person name="Barros P.M."/>
            <person name="Capote T."/>
            <person name="Chaves I."/>
            <person name="Simoes F."/>
            <person name="Abreu I."/>
            <person name="Carrasquinho I."/>
            <person name="Faro C."/>
            <person name="Guimaraes J.B."/>
            <person name="Mendonca D."/>
            <person name="Nobrega F."/>
            <person name="Rodrigues L."/>
            <person name="Saibo N.J.M."/>
            <person name="Varela M.C."/>
            <person name="Egas C."/>
            <person name="Matos J."/>
            <person name="Miguel C.M."/>
            <person name="Oliveira M.M."/>
            <person name="Ricardo C.P."/>
            <person name="Goncalves S."/>
        </authorList>
    </citation>
    <scope>NUCLEOTIDE SEQUENCE [LARGE SCALE GENOMIC DNA]</scope>
    <source>
        <strain evidence="8">cv. HL8</strain>
    </source>
</reference>
<dbReference type="InterPro" id="IPR003016">
    <property type="entry name" value="2-oxoA_DH_lipoyl-BS"/>
</dbReference>
<comment type="caution">
    <text evidence="7">The sequence shown here is derived from an EMBL/GenBank/DDBJ whole genome shotgun (WGS) entry which is preliminary data.</text>
</comment>
<keyword evidence="3" id="KW-0450">Lipoyl</keyword>